<evidence type="ECO:0000256" key="4">
    <source>
        <dbReference type="SAM" id="Phobius"/>
    </source>
</evidence>
<gene>
    <name evidence="5" type="ORF">H7965_08165</name>
</gene>
<feature type="transmembrane region" description="Helical" evidence="4">
    <location>
        <begin position="61"/>
        <end position="86"/>
    </location>
</feature>
<comment type="caution">
    <text evidence="5">The sequence shown here is derived from an EMBL/GenBank/DDBJ whole genome shotgun (WGS) entry which is preliminary data.</text>
</comment>
<dbReference type="InterPro" id="IPR036259">
    <property type="entry name" value="MFS_trans_sf"/>
</dbReference>
<evidence type="ECO:0000313" key="5">
    <source>
        <dbReference type="EMBL" id="MBC4015299.1"/>
    </source>
</evidence>
<dbReference type="SUPFAM" id="SSF103473">
    <property type="entry name" value="MFS general substrate transporter"/>
    <property type="match status" value="1"/>
</dbReference>
<dbReference type="RefSeq" id="WP_186770076.1">
    <property type="nucleotide sequence ID" value="NZ_JACOMF010000007.1"/>
</dbReference>
<keyword evidence="6" id="KW-1185">Reference proteome</keyword>
<dbReference type="PANTHER" id="PTHR11360">
    <property type="entry name" value="MONOCARBOXYLATE TRANSPORTER"/>
    <property type="match status" value="1"/>
</dbReference>
<name>A0A9X0QWK4_9PROT</name>
<feature type="transmembrane region" description="Helical" evidence="4">
    <location>
        <begin position="152"/>
        <end position="172"/>
    </location>
</feature>
<dbReference type="Gene3D" id="1.20.1250.20">
    <property type="entry name" value="MFS general substrate transporter like domains"/>
    <property type="match status" value="1"/>
</dbReference>
<feature type="transmembrane region" description="Helical" evidence="4">
    <location>
        <begin position="27"/>
        <end position="49"/>
    </location>
</feature>
<feature type="transmembrane region" description="Helical" evidence="4">
    <location>
        <begin position="283"/>
        <end position="300"/>
    </location>
</feature>
<dbReference type="InterPro" id="IPR050327">
    <property type="entry name" value="Proton-linked_MCT"/>
</dbReference>
<evidence type="ECO:0000313" key="6">
    <source>
        <dbReference type="Proteomes" id="UP000600101"/>
    </source>
</evidence>
<protein>
    <submittedName>
        <fullName evidence="5">MFS transporter</fullName>
    </submittedName>
</protein>
<evidence type="ECO:0000256" key="2">
    <source>
        <dbReference type="ARBA" id="ARBA00022989"/>
    </source>
</evidence>
<dbReference type="GO" id="GO:0022857">
    <property type="term" value="F:transmembrane transporter activity"/>
    <property type="evidence" value="ECO:0007669"/>
    <property type="project" value="InterPro"/>
</dbReference>
<dbReference type="InterPro" id="IPR011701">
    <property type="entry name" value="MFS"/>
</dbReference>
<feature type="transmembrane region" description="Helical" evidence="4">
    <location>
        <begin position="125"/>
        <end position="146"/>
    </location>
</feature>
<keyword evidence="3 4" id="KW-0472">Membrane</keyword>
<evidence type="ECO:0000256" key="1">
    <source>
        <dbReference type="ARBA" id="ARBA00022692"/>
    </source>
</evidence>
<keyword evidence="1 4" id="KW-0812">Transmembrane</keyword>
<feature type="transmembrane region" description="Helical" evidence="4">
    <location>
        <begin position="250"/>
        <end position="271"/>
    </location>
</feature>
<reference evidence="5" key="1">
    <citation type="submission" date="2020-08" db="EMBL/GenBank/DDBJ databases">
        <authorList>
            <person name="Hu Y."/>
            <person name="Nguyen S.V."/>
            <person name="Li F."/>
            <person name="Fanning S."/>
        </authorList>
    </citation>
    <scope>NUCLEOTIDE SEQUENCE</scope>
    <source>
        <strain evidence="5">SYSU D8009</strain>
    </source>
</reference>
<feature type="transmembrane region" description="Helical" evidence="4">
    <location>
        <begin position="306"/>
        <end position="329"/>
    </location>
</feature>
<organism evidence="5 6">
    <name type="scientific">Siccirubricoccus deserti</name>
    <dbReference type="NCBI Taxonomy" id="2013562"/>
    <lineage>
        <taxon>Bacteria</taxon>
        <taxon>Pseudomonadati</taxon>
        <taxon>Pseudomonadota</taxon>
        <taxon>Alphaproteobacteria</taxon>
        <taxon>Acetobacterales</taxon>
        <taxon>Roseomonadaceae</taxon>
        <taxon>Siccirubricoccus</taxon>
    </lineage>
</organism>
<dbReference type="AlphaFoldDB" id="A0A9X0QWK4"/>
<evidence type="ECO:0000256" key="3">
    <source>
        <dbReference type="ARBA" id="ARBA00023136"/>
    </source>
</evidence>
<dbReference type="Proteomes" id="UP000600101">
    <property type="component" value="Unassembled WGS sequence"/>
</dbReference>
<keyword evidence="2 4" id="KW-1133">Transmembrane helix</keyword>
<feature type="transmembrane region" description="Helical" evidence="4">
    <location>
        <begin position="92"/>
        <end position="113"/>
    </location>
</feature>
<proteinExistence type="predicted"/>
<dbReference type="PANTHER" id="PTHR11360:SF290">
    <property type="entry name" value="MONOCARBOXYLATE MFS PERMEASE"/>
    <property type="match status" value="1"/>
</dbReference>
<feature type="transmembrane region" description="Helical" evidence="4">
    <location>
        <begin position="216"/>
        <end position="238"/>
    </location>
</feature>
<dbReference type="Pfam" id="PF07690">
    <property type="entry name" value="MFS_1"/>
    <property type="match status" value="1"/>
</dbReference>
<feature type="transmembrane region" description="Helical" evidence="4">
    <location>
        <begin position="375"/>
        <end position="395"/>
    </location>
</feature>
<feature type="transmembrane region" description="Helical" evidence="4">
    <location>
        <begin position="341"/>
        <end position="363"/>
    </location>
</feature>
<dbReference type="EMBL" id="JACOMF010000007">
    <property type="protein sequence ID" value="MBC4015299.1"/>
    <property type="molecule type" value="Genomic_DNA"/>
</dbReference>
<sequence>MPQNPTPTSVGFGPHPDQQAGFFGWRVVWAAFTVAIFGWGVGFYGPPIFLHAVHEARGWPIALVSAAVTSAAAMAAALGVFGWALAAEPWQLFAATLLSGFGYAATGAAAINAMVSPWFIRRRPAALSMAYNGASIGGVLLSPLWVALIAGLGFAGAAAVVGGAMVMTLCWLSARIFSRTPAALGQAPDGEAVTAPPPAAAGVSRPGALLWHDRRFATLVAATALGLFAQIGLIAHLFSLLVPVFGAQRAGFVAGLATGCAILGRTALGWLMPPGADRRRAAAANYGLQLCGSLVLLAAGGTSIPLLVLGVVLFGLGLGNATSLPPLIAQQDFAPAETARVVALVTACSQAVYAFAPAAFGALREVLPATEAPGAAPLLFLATGAFQLLAVITVLGHRRASVVLRAGA</sequence>
<accession>A0A9X0QWK4</accession>